<keyword evidence="1" id="KW-0732">Signal</keyword>
<name>A0A0P1GFR1_9RHOB</name>
<evidence type="ECO:0000313" key="3">
    <source>
        <dbReference type="EMBL" id="CUH75272.1"/>
    </source>
</evidence>
<evidence type="ECO:0000313" key="4">
    <source>
        <dbReference type="Proteomes" id="UP000054935"/>
    </source>
</evidence>
<keyword evidence="4" id="KW-1185">Reference proteome</keyword>
<dbReference type="EMBL" id="CYSE01000001">
    <property type="protein sequence ID" value="CUH75272.1"/>
    <property type="molecule type" value="Genomic_DNA"/>
</dbReference>
<organism evidence="3 4">
    <name type="scientific">Tropicibacter naphthalenivorans</name>
    <dbReference type="NCBI Taxonomy" id="441103"/>
    <lineage>
        <taxon>Bacteria</taxon>
        <taxon>Pseudomonadati</taxon>
        <taxon>Pseudomonadota</taxon>
        <taxon>Alphaproteobacteria</taxon>
        <taxon>Rhodobacterales</taxon>
        <taxon>Roseobacteraceae</taxon>
        <taxon>Tropicibacter</taxon>
    </lineage>
</organism>
<dbReference type="OrthoDB" id="9811281at2"/>
<dbReference type="AlphaFoldDB" id="A0A0P1GFR1"/>
<sequence length="794" mass="87169">MTPRNWIKAAAVGALGLTALPAFANDAMPLPAGASDLDKAAYDVLDKHCARCHQDGALKDGMTQPKSGFGHVLDLKRLAQDTKFVIHGKPIGSKLYDVIGEYSFPAMPDDCTDSACFPTDAEMKIVADWITELGNQAPPERTFVSLEELHKLAHDDLQQQPTNRRDRIRYLSMRSIWNNKDVSEENYEGYKNATVKLVNALSWNPTPYKFEKVDPHGVLLRVYLPEINWDADKWHLLEMQYPYAMQSDTDPYLSPLQHMSGTQVPIIRADWFASTAPVSPLYYDLLGLPDTVAGLEALLNLDINANIQNELVVRAGFQNSGVSTNNRLIERHPLQTGFFWTSYDFAGSKGRQSFFEYPLGPVEAYGPELAFNHDGGESIFTLPNGFHAYYLNTAEGARLDVGPTSIVRDDDYGDGTGEVVNGISCMSCHNKGIRLNEDKVREVAMNDFSLSPEARQTIDATFPGAEVVAEWFQKDTDQFFAALESAGIPAETTAGGLEPIRGLFVYHVDRFINFAQAANELGLTEEELRGRAGFVGVDMASLINRLQVSPIARDEWAVAYPAMLEKVTEYRPIKAEKVAAADLSYSVNKVVQGTDYAPPAAKTPPPAKTVAPATSYADAQKAPDYVPTQHSVQAQSHLTVYTDKPTYKVGEGLRVFIEPRQDCRLTLISIDDRKRSCVLYPFPGLEDIVIPGGTQYVFPPRGSLKTTEAGLETILAICNGSNAAISAERQGYDAVSCAAADHESTYKAVVNEVLALDLNDTPDKVTNAGASYKAVSDHNPNVTKAQISVVVSDY</sequence>
<proteinExistence type="predicted"/>
<dbReference type="Proteomes" id="UP000054935">
    <property type="component" value="Unassembled WGS sequence"/>
</dbReference>
<gene>
    <name evidence="3" type="ORF">TRN7648_00355</name>
</gene>
<dbReference type="GO" id="GO:0020037">
    <property type="term" value="F:heme binding"/>
    <property type="evidence" value="ECO:0007669"/>
    <property type="project" value="InterPro"/>
</dbReference>
<dbReference type="GO" id="GO:0009055">
    <property type="term" value="F:electron transfer activity"/>
    <property type="evidence" value="ECO:0007669"/>
    <property type="project" value="InterPro"/>
</dbReference>
<dbReference type="InterPro" id="IPR025493">
    <property type="entry name" value="DUF4384"/>
</dbReference>
<dbReference type="RefSeq" id="WP_058245918.1">
    <property type="nucleotide sequence ID" value="NZ_CYSE01000001.1"/>
</dbReference>
<feature type="chain" id="PRO_5006063375" description="DUF4384 domain-containing protein" evidence="1">
    <location>
        <begin position="25"/>
        <end position="794"/>
    </location>
</feature>
<protein>
    <recommendedName>
        <fullName evidence="2">DUF4384 domain-containing protein</fullName>
    </recommendedName>
</protein>
<feature type="domain" description="DUF4384" evidence="2">
    <location>
        <begin position="646"/>
        <end position="718"/>
    </location>
</feature>
<accession>A0A0P1GFR1</accession>
<evidence type="ECO:0000256" key="1">
    <source>
        <dbReference type="SAM" id="SignalP"/>
    </source>
</evidence>
<feature type="signal peptide" evidence="1">
    <location>
        <begin position="1"/>
        <end position="24"/>
    </location>
</feature>
<dbReference type="STRING" id="441103.TRN7648_00355"/>
<reference evidence="3 4" key="1">
    <citation type="submission" date="2015-09" db="EMBL/GenBank/DDBJ databases">
        <authorList>
            <consortium name="Swine Surveillance"/>
        </authorList>
    </citation>
    <scope>NUCLEOTIDE SEQUENCE [LARGE SCALE GENOMIC DNA]</scope>
    <source>
        <strain evidence="3 4">CECT 7648</strain>
    </source>
</reference>
<evidence type="ECO:0000259" key="2">
    <source>
        <dbReference type="Pfam" id="PF14326"/>
    </source>
</evidence>
<dbReference type="SUPFAM" id="SSF46626">
    <property type="entry name" value="Cytochrome c"/>
    <property type="match status" value="1"/>
</dbReference>
<dbReference type="InterPro" id="IPR036909">
    <property type="entry name" value="Cyt_c-like_dom_sf"/>
</dbReference>
<dbReference type="Pfam" id="PF14326">
    <property type="entry name" value="DUF4384"/>
    <property type="match status" value="1"/>
</dbReference>